<name>A0AB73NGS6_YERKR</name>
<dbReference type="Proteomes" id="UP000195840">
    <property type="component" value="Unassembled WGS sequence"/>
</dbReference>
<sequence length="466" mass="52500">MVLAAKSFTCDTNMYYEETPGAFFDALGGLTPSQYCRWLWRRNSNENGRHLYVPVGQTKRQRKVISSLSSFYLQTNTDEDLYFTPNTFFDWRRKALLSGLCANYVEIDTSIERMLTASESQQVLDEVLQQVAASGTPSPNAIVESGSGGLHLYWFYEMIDAFPAQKLAWESISKKLTDRFTGGDLWHVDTGASHDMTRFLRLPGSKHSASGKRVKIWLSEQQYSFKSLASKLDVVYSPTVMESIRVSASVVPNETQLPRSTEPENSIPARHSIANWWSRIYWHLSSFIRSSKRIKSGQRDSVAFIAFVALRRITSINKAWELIRELNDKHIGLTPSELEQYLSSAVKTIYRYKKSTLVKYFAGAGIPIPDFLLGETKRWNVSLGLTFDEIKKRQIESGINSARKRSERNRIAIFNAIQTLLSRGTSVISSLSVASMAGCSRRTAQRVLASFGAIVYPPPAGEVSFG</sequence>
<gene>
    <name evidence="1" type="ORF">CBW52_18945</name>
</gene>
<reference evidence="1 2" key="1">
    <citation type="submission" date="2017-05" db="EMBL/GenBank/DDBJ databases">
        <title>Whole genome sequencing of Yersinia kristensenii.</title>
        <authorList>
            <person name="Campioni F."/>
        </authorList>
    </citation>
    <scope>NUCLEOTIDE SEQUENCE [LARGE SCALE GENOMIC DNA]</scope>
    <source>
        <strain evidence="1 2">CFSAN060538</strain>
    </source>
</reference>
<keyword evidence="2" id="KW-1185">Reference proteome</keyword>
<accession>A0AB73NGS6</accession>
<comment type="caution">
    <text evidence="1">The sequence shown here is derived from an EMBL/GenBank/DDBJ whole genome shotgun (WGS) entry which is preliminary data.</text>
</comment>
<protein>
    <recommendedName>
        <fullName evidence="3">Replication protein</fullName>
    </recommendedName>
</protein>
<dbReference type="EMBL" id="NHOG01000024">
    <property type="protein sequence ID" value="OVZ78422.1"/>
    <property type="molecule type" value="Genomic_DNA"/>
</dbReference>
<evidence type="ECO:0000313" key="2">
    <source>
        <dbReference type="Proteomes" id="UP000195840"/>
    </source>
</evidence>
<organism evidence="1 2">
    <name type="scientific">Yersinia kristensenii</name>
    <dbReference type="NCBI Taxonomy" id="28152"/>
    <lineage>
        <taxon>Bacteria</taxon>
        <taxon>Pseudomonadati</taxon>
        <taxon>Pseudomonadota</taxon>
        <taxon>Gammaproteobacteria</taxon>
        <taxon>Enterobacterales</taxon>
        <taxon>Yersiniaceae</taxon>
        <taxon>Yersinia</taxon>
    </lineage>
</organism>
<dbReference type="AlphaFoldDB" id="A0AB73NGS6"/>
<proteinExistence type="predicted"/>
<evidence type="ECO:0000313" key="1">
    <source>
        <dbReference type="EMBL" id="OVZ78422.1"/>
    </source>
</evidence>
<evidence type="ECO:0008006" key="3">
    <source>
        <dbReference type="Google" id="ProtNLM"/>
    </source>
</evidence>